<reference evidence="1 2" key="1">
    <citation type="submission" date="2008-07" db="EMBL/GenBank/DDBJ databases">
        <authorList>
            <person name="El-Sayed N."/>
            <person name="Caler E."/>
            <person name="Inman J."/>
            <person name="Amedeo P."/>
            <person name="Hass B."/>
            <person name="Wortman J."/>
        </authorList>
    </citation>
    <scope>NUCLEOTIDE SEQUENCE [LARGE SCALE GENOMIC DNA]</scope>
    <source>
        <strain evidence="2">ATCC 50983 / TXsc</strain>
    </source>
</reference>
<protein>
    <submittedName>
        <fullName evidence="1">Uncharacterized protein</fullName>
    </submittedName>
</protein>
<dbReference type="AlphaFoldDB" id="C5LBR3"/>
<dbReference type="InParanoid" id="C5LBR3"/>
<keyword evidence="2" id="KW-1185">Reference proteome</keyword>
<evidence type="ECO:0000313" key="2">
    <source>
        <dbReference type="Proteomes" id="UP000007800"/>
    </source>
</evidence>
<dbReference type="RefSeq" id="XP_002774068.1">
    <property type="nucleotide sequence ID" value="XM_002774022.1"/>
</dbReference>
<dbReference type="EMBL" id="GG680918">
    <property type="protein sequence ID" value="EER05884.1"/>
    <property type="molecule type" value="Genomic_DNA"/>
</dbReference>
<dbReference type="Proteomes" id="UP000007800">
    <property type="component" value="Unassembled WGS sequence"/>
</dbReference>
<sequence length="91" mass="10340">MMPQEESARSVDSFAGIDREIAAARKAYAVDHFHLLSLLDSSLRLRRTKFPDSHPEVQTVMRDLCLACNEAVQAWMRDLVIVCVEHRQAEG</sequence>
<organism evidence="2">
    <name type="scientific">Perkinsus marinus (strain ATCC 50983 / TXsc)</name>
    <dbReference type="NCBI Taxonomy" id="423536"/>
    <lineage>
        <taxon>Eukaryota</taxon>
        <taxon>Sar</taxon>
        <taxon>Alveolata</taxon>
        <taxon>Perkinsozoa</taxon>
        <taxon>Perkinsea</taxon>
        <taxon>Perkinsida</taxon>
        <taxon>Perkinsidae</taxon>
        <taxon>Perkinsus</taxon>
    </lineage>
</organism>
<gene>
    <name evidence="1" type="ORF">Pmar_PMAR011940</name>
</gene>
<dbReference type="OrthoDB" id="2148418at2759"/>
<proteinExistence type="predicted"/>
<dbReference type="GeneID" id="9064613"/>
<name>C5LBR3_PERM5</name>
<accession>C5LBR3</accession>
<evidence type="ECO:0000313" key="1">
    <source>
        <dbReference type="EMBL" id="EER05884.1"/>
    </source>
</evidence>